<reference evidence="2" key="1">
    <citation type="submission" date="2014-08" db="EMBL/GenBank/DDBJ databases">
        <authorList>
            <person name="Murali S."/>
            <person name="Richards S."/>
            <person name="Bandaranaike D."/>
            <person name="Bellair M."/>
            <person name="Blankenburg K."/>
            <person name="Chao H."/>
            <person name="Dinh H."/>
            <person name="Doddapaneni H."/>
            <person name="Dugan-Rocha S."/>
            <person name="Elkadiri S."/>
            <person name="Gnanaolivu R."/>
            <person name="Hughes D."/>
            <person name="Lee S."/>
            <person name="Li M."/>
            <person name="Ming W."/>
            <person name="Munidasa M."/>
            <person name="Muniz J."/>
            <person name="Nguyen L."/>
            <person name="Osuji N."/>
            <person name="Pu L.-L."/>
            <person name="Puazo M."/>
            <person name="Skinner E."/>
            <person name="Qu C."/>
            <person name="Quiroz J."/>
            <person name="Raj R."/>
            <person name="Weissenberger G."/>
            <person name="Xin Y."/>
            <person name="Zou X."/>
            <person name="Han Y."/>
            <person name="Worley K."/>
            <person name="Muzny D."/>
            <person name="Gibbs R."/>
        </authorList>
    </citation>
    <scope>NUCLEOTIDE SEQUENCE</scope>
    <source>
        <strain evidence="2">HAZT.00-mixed</strain>
        <tissue evidence="2">Whole organism</tissue>
    </source>
</reference>
<protein>
    <recommendedName>
        <fullName evidence="3">Nipped-B protein</fullName>
    </recommendedName>
</protein>
<dbReference type="GO" id="GO:0071169">
    <property type="term" value="P:establishment of protein localization to chromatin"/>
    <property type="evidence" value="ECO:0007669"/>
    <property type="project" value="TreeGrafter"/>
</dbReference>
<feature type="compositionally biased region" description="Low complexity" evidence="1">
    <location>
        <begin position="464"/>
        <end position="483"/>
    </location>
</feature>
<dbReference type="GO" id="GO:1990414">
    <property type="term" value="P:replication-born double-strand break repair via sister chromatid exchange"/>
    <property type="evidence" value="ECO:0007669"/>
    <property type="project" value="TreeGrafter"/>
</dbReference>
<dbReference type="GO" id="GO:0003682">
    <property type="term" value="F:chromatin binding"/>
    <property type="evidence" value="ECO:0007669"/>
    <property type="project" value="TreeGrafter"/>
</dbReference>
<dbReference type="CDD" id="cd23958">
    <property type="entry name" value="SCC2"/>
    <property type="match status" value="1"/>
</dbReference>
<organism evidence="2">
    <name type="scientific">Hyalella azteca</name>
    <name type="common">Amphipod</name>
    <dbReference type="NCBI Taxonomy" id="294128"/>
    <lineage>
        <taxon>Eukaryota</taxon>
        <taxon>Metazoa</taxon>
        <taxon>Ecdysozoa</taxon>
        <taxon>Arthropoda</taxon>
        <taxon>Crustacea</taxon>
        <taxon>Multicrustacea</taxon>
        <taxon>Malacostraca</taxon>
        <taxon>Eumalacostraca</taxon>
        <taxon>Peracarida</taxon>
        <taxon>Amphipoda</taxon>
        <taxon>Senticaudata</taxon>
        <taxon>Talitrida</taxon>
        <taxon>Talitroidea</taxon>
        <taxon>Hyalellidae</taxon>
        <taxon>Hyalella</taxon>
    </lineage>
</organism>
<feature type="region of interest" description="Disordered" evidence="1">
    <location>
        <begin position="538"/>
        <end position="581"/>
    </location>
</feature>
<name>A0A6A0H415_HYAAZ</name>
<evidence type="ECO:0000256" key="1">
    <source>
        <dbReference type="SAM" id="MobiDB-lite"/>
    </source>
</evidence>
<dbReference type="InterPro" id="IPR026003">
    <property type="entry name" value="Cohesin_HEAT"/>
</dbReference>
<dbReference type="Proteomes" id="UP000711488">
    <property type="component" value="Unassembled WGS sequence"/>
</dbReference>
<feature type="non-terminal residue" evidence="2">
    <location>
        <position position="732"/>
    </location>
</feature>
<feature type="region of interest" description="Disordered" evidence="1">
    <location>
        <begin position="275"/>
        <end position="300"/>
    </location>
</feature>
<reference evidence="2" key="2">
    <citation type="journal article" date="2018" name="Environ. Sci. Technol.">
        <title>The Toxicogenome of Hyalella azteca: A Model for Sediment Ecotoxicology and Evolutionary Toxicology.</title>
        <authorList>
            <person name="Poynton H.C."/>
            <person name="Hasenbein S."/>
            <person name="Benoit J.B."/>
            <person name="Sepulveda M.S."/>
            <person name="Poelchau M.F."/>
            <person name="Hughes D.S.T."/>
            <person name="Murali S.C."/>
            <person name="Chen S."/>
            <person name="Glastad K.M."/>
            <person name="Goodisman M.A.D."/>
            <person name="Werren J.H."/>
            <person name="Vineis J.H."/>
            <person name="Bowen J.L."/>
            <person name="Friedrich M."/>
            <person name="Jones J."/>
            <person name="Robertson H.M."/>
            <person name="Feyereisen R."/>
            <person name="Mechler-Hickson A."/>
            <person name="Mathers N."/>
            <person name="Lee C.E."/>
            <person name="Colbourne J.K."/>
            <person name="Biales A."/>
            <person name="Johnston J.S."/>
            <person name="Wellborn G.A."/>
            <person name="Rosendale A.J."/>
            <person name="Cridge A.G."/>
            <person name="Munoz-Torres M.C."/>
            <person name="Bain P.A."/>
            <person name="Manny A.R."/>
            <person name="Major K.M."/>
            <person name="Lambert F.N."/>
            <person name="Vulpe C.D."/>
            <person name="Tuck P."/>
            <person name="Blalock B.J."/>
            <person name="Lin Y.Y."/>
            <person name="Smith M.E."/>
            <person name="Ochoa-Acuna H."/>
            <person name="Chen M.M."/>
            <person name="Childers C.P."/>
            <person name="Qu J."/>
            <person name="Dugan S."/>
            <person name="Lee S.L."/>
            <person name="Chao H."/>
            <person name="Dinh H."/>
            <person name="Han Y."/>
            <person name="Doddapaneni H."/>
            <person name="Worley K.C."/>
            <person name="Muzny D.M."/>
            <person name="Gibbs R.A."/>
            <person name="Richards S."/>
        </authorList>
    </citation>
    <scope>NUCLEOTIDE SEQUENCE</scope>
    <source>
        <strain evidence="2">HAZT.00-mixed</strain>
        <tissue evidence="2">Whole organism</tissue>
    </source>
</reference>
<feature type="compositionally biased region" description="Basic and acidic residues" evidence="1">
    <location>
        <begin position="443"/>
        <end position="454"/>
    </location>
</feature>
<dbReference type="GO" id="GO:0140588">
    <property type="term" value="P:chromatin looping"/>
    <property type="evidence" value="ECO:0007669"/>
    <property type="project" value="InterPro"/>
</dbReference>
<dbReference type="AlphaFoldDB" id="A0A6A0H415"/>
<dbReference type="GO" id="GO:0090694">
    <property type="term" value="C:Scc2-Scc4 cohesin loading complex"/>
    <property type="evidence" value="ECO:0007669"/>
    <property type="project" value="TreeGrafter"/>
</dbReference>
<evidence type="ECO:0008006" key="3">
    <source>
        <dbReference type="Google" id="ProtNLM"/>
    </source>
</evidence>
<dbReference type="Pfam" id="PF12765">
    <property type="entry name" value="Cohesin_HEAT"/>
    <property type="match status" value="1"/>
</dbReference>
<dbReference type="PANTHER" id="PTHR21704:SF18">
    <property type="entry name" value="NIPPED-B-LIKE PROTEIN"/>
    <property type="match status" value="1"/>
</dbReference>
<evidence type="ECO:0000313" key="2">
    <source>
        <dbReference type="EMBL" id="KAA0199078.1"/>
    </source>
</evidence>
<dbReference type="GO" id="GO:0034087">
    <property type="term" value="P:establishment of mitotic sister chromatid cohesion"/>
    <property type="evidence" value="ECO:0007669"/>
    <property type="project" value="TreeGrafter"/>
</dbReference>
<feature type="compositionally biased region" description="Basic residues" evidence="1">
    <location>
        <begin position="543"/>
        <end position="558"/>
    </location>
</feature>
<feature type="compositionally biased region" description="Acidic residues" evidence="1">
    <location>
        <begin position="562"/>
        <end position="576"/>
    </location>
</feature>
<feature type="region of interest" description="Disordered" evidence="1">
    <location>
        <begin position="426"/>
        <end position="483"/>
    </location>
</feature>
<dbReference type="InterPro" id="IPR016024">
    <property type="entry name" value="ARM-type_fold"/>
</dbReference>
<dbReference type="InterPro" id="IPR033031">
    <property type="entry name" value="Scc2/Nipped-B"/>
</dbReference>
<gene>
    <name evidence="2" type="ORF">HAZT_HAZT003387</name>
</gene>
<dbReference type="EMBL" id="JQDR03007133">
    <property type="protein sequence ID" value="KAA0199078.1"/>
    <property type="molecule type" value="Genomic_DNA"/>
</dbReference>
<sequence>MISKYELQTLCTEAAKLKSAGAMSVVPTERLVRLMHILEKNIRDGTKVTPLVDEDDEEEDRLWQELVMERIMRGVDASLTALYILTSSNMSKRVYLEDLIERCVQFAKFQLNNTIYPAFDPVYRVSDKKDGYVGNVKKRRSQVRDVRDRNILSLYNKLHQIVGLLADLLSLQTLTDTAVLQLSTMGVAPFFVENVSELQLSALRLVTKVFAEYEKHRRLLLDDILASIARLPSSKRSLRTYRLNSDENIQMLTALVLQLIQCVVDLPDHLSTDAARKKKPAIEEASSPDKQRKENETGSRAMDRDVLISTRYETAMSTAYSFLSVFLSKTGSKTEEIDYRPLFENFVQDLLLTVNKPEWPAAELLLSLLGKLLVQKFSNQKTDNTLRVASLDCLGVVAARLRRDAVTSQLKVSTIDQIMCRVQQEEDRDAPLLEDGTAPPPEKPLENGLRDDHQHKKNKKKKGSSSSNPEGAPSVSSGSGITGISDEEEKRCQFLQRVLLDWLAVNAEGDAALLHARHFYIGQWYRDAFSEILRQKTGVLSPTKHRPKPQHRKRKKRKGESSSEESAVETDEEEDRREDLVSEELKNQVKELAESRKKFLLTKVAAFPPASPGAVTQTLQTHIGYDDAELITRYLASKRSFSQSFDAYLKQILRVLTEPAILVRTKAMKCLTMVVEADPAVLARPDMQMGVHHSFLDHSTSVREAAVDLVGKFVLSRPELLNNYYDMIAARI</sequence>
<proteinExistence type="predicted"/>
<dbReference type="PANTHER" id="PTHR21704">
    <property type="entry name" value="NIPPED-B-LIKE PROTEIN DELANGIN SCC2-RELATED"/>
    <property type="match status" value="1"/>
</dbReference>
<comment type="caution">
    <text evidence="2">The sequence shown here is derived from an EMBL/GenBank/DDBJ whole genome shotgun (WGS) entry which is preliminary data.</text>
</comment>
<dbReference type="OrthoDB" id="418242at2759"/>
<accession>A0A6A0H415</accession>
<reference evidence="2" key="3">
    <citation type="submission" date="2019-06" db="EMBL/GenBank/DDBJ databases">
        <authorList>
            <person name="Poynton C."/>
            <person name="Hasenbein S."/>
            <person name="Benoit J.B."/>
            <person name="Sepulveda M.S."/>
            <person name="Poelchau M.F."/>
            <person name="Murali S.C."/>
            <person name="Chen S."/>
            <person name="Glastad K.M."/>
            <person name="Werren J.H."/>
            <person name="Vineis J.H."/>
            <person name="Bowen J.L."/>
            <person name="Friedrich M."/>
            <person name="Jones J."/>
            <person name="Robertson H.M."/>
            <person name="Feyereisen R."/>
            <person name="Mechler-Hickson A."/>
            <person name="Mathers N."/>
            <person name="Lee C.E."/>
            <person name="Colbourne J.K."/>
            <person name="Biales A."/>
            <person name="Johnston J.S."/>
            <person name="Wellborn G.A."/>
            <person name="Rosendale A.J."/>
            <person name="Cridge A.G."/>
            <person name="Munoz-Torres M.C."/>
            <person name="Bain P.A."/>
            <person name="Manny A.R."/>
            <person name="Major K.M."/>
            <person name="Lambert F.N."/>
            <person name="Vulpe C.D."/>
            <person name="Tuck P."/>
            <person name="Blalock B.J."/>
            <person name="Lin Y.-Y."/>
            <person name="Smith M.E."/>
            <person name="Ochoa-Acuna H."/>
            <person name="Chen M.-J.M."/>
            <person name="Childers C.P."/>
            <person name="Qu J."/>
            <person name="Dugan S."/>
            <person name="Lee S.L."/>
            <person name="Chao H."/>
            <person name="Dinh H."/>
            <person name="Han Y."/>
            <person name="Doddapaneni H."/>
            <person name="Worley K.C."/>
            <person name="Muzny D.M."/>
            <person name="Gibbs R.A."/>
            <person name="Richards S."/>
        </authorList>
    </citation>
    <scope>NUCLEOTIDE SEQUENCE</scope>
    <source>
        <strain evidence="2">HAZT.00-mixed</strain>
        <tissue evidence="2">Whole organism</tissue>
    </source>
</reference>
<dbReference type="GO" id="GO:0061775">
    <property type="term" value="F:cohesin loader activity"/>
    <property type="evidence" value="ECO:0007669"/>
    <property type="project" value="InterPro"/>
</dbReference>
<dbReference type="SUPFAM" id="SSF48371">
    <property type="entry name" value="ARM repeat"/>
    <property type="match status" value="1"/>
</dbReference>
<feature type="compositionally biased region" description="Basic and acidic residues" evidence="1">
    <location>
        <begin position="287"/>
        <end position="300"/>
    </location>
</feature>
<dbReference type="GO" id="GO:0010468">
    <property type="term" value="P:regulation of gene expression"/>
    <property type="evidence" value="ECO:0007669"/>
    <property type="project" value="InterPro"/>
</dbReference>